<proteinExistence type="predicted"/>
<evidence type="ECO:0000313" key="1">
    <source>
        <dbReference type="EMBL" id="CAF1510804.1"/>
    </source>
</evidence>
<evidence type="ECO:0000313" key="2">
    <source>
        <dbReference type="Proteomes" id="UP000663860"/>
    </source>
</evidence>
<name>A0A815TUL0_9BILA</name>
<reference evidence="1" key="1">
    <citation type="submission" date="2021-02" db="EMBL/GenBank/DDBJ databases">
        <authorList>
            <person name="Nowell W R."/>
        </authorList>
    </citation>
    <scope>NUCLEOTIDE SEQUENCE</scope>
</reference>
<feature type="non-terminal residue" evidence="1">
    <location>
        <position position="1"/>
    </location>
</feature>
<protein>
    <submittedName>
        <fullName evidence="1">Uncharacterized protein</fullName>
    </submittedName>
</protein>
<dbReference type="AlphaFoldDB" id="A0A815TUL0"/>
<dbReference type="Proteomes" id="UP000663860">
    <property type="component" value="Unassembled WGS sequence"/>
</dbReference>
<dbReference type="EMBL" id="CAJNOE010004262">
    <property type="protein sequence ID" value="CAF1510804.1"/>
    <property type="molecule type" value="Genomic_DNA"/>
</dbReference>
<gene>
    <name evidence="1" type="ORF">IZO911_LOCUS45445</name>
</gene>
<accession>A0A815TUL0</accession>
<comment type="caution">
    <text evidence="1">The sequence shown here is derived from an EMBL/GenBank/DDBJ whole genome shotgun (WGS) entry which is preliminary data.</text>
</comment>
<sequence length="90" mass="10264">MVGPTQHGKTSWARSLGKHCSFVLNFSLREWRDDVDYIILDDILWKDIFPLAKGLLIAPGQINITDKYMAKMNLNNNKPCIVCINDNEGQ</sequence>
<organism evidence="1 2">
    <name type="scientific">Adineta steineri</name>
    <dbReference type="NCBI Taxonomy" id="433720"/>
    <lineage>
        <taxon>Eukaryota</taxon>
        <taxon>Metazoa</taxon>
        <taxon>Spiralia</taxon>
        <taxon>Gnathifera</taxon>
        <taxon>Rotifera</taxon>
        <taxon>Eurotatoria</taxon>
        <taxon>Bdelloidea</taxon>
        <taxon>Adinetida</taxon>
        <taxon>Adinetidae</taxon>
        <taxon>Adineta</taxon>
    </lineage>
</organism>